<dbReference type="Proteomes" id="UP000324222">
    <property type="component" value="Unassembled WGS sequence"/>
</dbReference>
<organism evidence="1 2">
    <name type="scientific">Portunus trituberculatus</name>
    <name type="common">Swimming crab</name>
    <name type="synonym">Neptunus trituberculatus</name>
    <dbReference type="NCBI Taxonomy" id="210409"/>
    <lineage>
        <taxon>Eukaryota</taxon>
        <taxon>Metazoa</taxon>
        <taxon>Ecdysozoa</taxon>
        <taxon>Arthropoda</taxon>
        <taxon>Crustacea</taxon>
        <taxon>Multicrustacea</taxon>
        <taxon>Malacostraca</taxon>
        <taxon>Eumalacostraca</taxon>
        <taxon>Eucarida</taxon>
        <taxon>Decapoda</taxon>
        <taxon>Pleocyemata</taxon>
        <taxon>Brachyura</taxon>
        <taxon>Eubrachyura</taxon>
        <taxon>Portunoidea</taxon>
        <taxon>Portunidae</taxon>
        <taxon>Portuninae</taxon>
        <taxon>Portunus</taxon>
    </lineage>
</organism>
<comment type="caution">
    <text evidence="1">The sequence shown here is derived from an EMBL/GenBank/DDBJ whole genome shotgun (WGS) entry which is preliminary data.</text>
</comment>
<dbReference type="EMBL" id="VSRR010000759">
    <property type="protein sequence ID" value="MPC19305.1"/>
    <property type="molecule type" value="Genomic_DNA"/>
</dbReference>
<proteinExistence type="predicted"/>
<evidence type="ECO:0000313" key="2">
    <source>
        <dbReference type="Proteomes" id="UP000324222"/>
    </source>
</evidence>
<name>A0A5B7DE10_PORTR</name>
<gene>
    <name evidence="1" type="ORF">E2C01_012217</name>
</gene>
<protein>
    <submittedName>
        <fullName evidence="1">Uncharacterized protein</fullName>
    </submittedName>
</protein>
<reference evidence="1 2" key="1">
    <citation type="submission" date="2019-05" db="EMBL/GenBank/DDBJ databases">
        <title>Another draft genome of Portunus trituberculatus and its Hox gene families provides insights of decapod evolution.</title>
        <authorList>
            <person name="Jeong J.-H."/>
            <person name="Song I."/>
            <person name="Kim S."/>
            <person name="Choi T."/>
            <person name="Kim D."/>
            <person name="Ryu S."/>
            <person name="Kim W."/>
        </authorList>
    </citation>
    <scope>NUCLEOTIDE SEQUENCE [LARGE SCALE GENOMIC DNA]</scope>
    <source>
        <tissue evidence="1">Muscle</tissue>
    </source>
</reference>
<dbReference type="AlphaFoldDB" id="A0A5B7DE10"/>
<sequence>MSSSRDEAAGENDSVTLRKTRIRGAIFVNEHLSFRVSLVLVPQELASVDPWRRGGGEVNRQAASG</sequence>
<accession>A0A5B7DE10</accession>
<keyword evidence="2" id="KW-1185">Reference proteome</keyword>
<evidence type="ECO:0000313" key="1">
    <source>
        <dbReference type="EMBL" id="MPC19305.1"/>
    </source>
</evidence>